<dbReference type="Pfam" id="PF04218">
    <property type="entry name" value="CENP-B_N"/>
    <property type="match status" value="1"/>
</dbReference>
<keyword evidence="3" id="KW-0539">Nucleus</keyword>
<dbReference type="OMA" id="WAFFVNA"/>
<accession>A0A913YR84</accession>
<dbReference type="PANTHER" id="PTHR19303:SF73">
    <property type="entry name" value="PROTEIN PDC2"/>
    <property type="match status" value="1"/>
</dbReference>
<proteinExistence type="predicted"/>
<dbReference type="AlphaFoldDB" id="A0A913YR84"/>
<dbReference type="Gene3D" id="1.10.10.60">
    <property type="entry name" value="Homeodomain-like"/>
    <property type="match status" value="2"/>
</dbReference>
<evidence type="ECO:0000256" key="1">
    <source>
        <dbReference type="ARBA" id="ARBA00004123"/>
    </source>
</evidence>
<dbReference type="InterPro" id="IPR007889">
    <property type="entry name" value="HTH_Psq"/>
</dbReference>
<feature type="domain" description="HTH CENPB-type" evidence="5">
    <location>
        <begin position="147"/>
        <end position="218"/>
    </location>
</feature>
<dbReference type="GeneID" id="110247788"/>
<keyword evidence="7" id="KW-1185">Reference proteome</keyword>
<dbReference type="Pfam" id="PF03184">
    <property type="entry name" value="DDE_1"/>
    <property type="match status" value="1"/>
</dbReference>
<evidence type="ECO:0000313" key="6">
    <source>
        <dbReference type="EnsemblMetazoa" id="XP_028517558.1"/>
    </source>
</evidence>
<evidence type="ECO:0000313" key="7">
    <source>
        <dbReference type="Proteomes" id="UP000887567"/>
    </source>
</evidence>
<dbReference type="Proteomes" id="UP000887567">
    <property type="component" value="Unplaced"/>
</dbReference>
<dbReference type="InterPro" id="IPR006600">
    <property type="entry name" value="HTH_CenpB_DNA-bd_dom"/>
</dbReference>
<dbReference type="PANTHER" id="PTHR19303">
    <property type="entry name" value="TRANSPOSON"/>
    <property type="match status" value="1"/>
</dbReference>
<dbReference type="SMART" id="SM00674">
    <property type="entry name" value="CENPB"/>
    <property type="match status" value="1"/>
</dbReference>
<dbReference type="Pfam" id="PF03221">
    <property type="entry name" value="HTH_Tnp_Tc5"/>
    <property type="match status" value="1"/>
</dbReference>
<sequence>MSSVRFCTNCKAETKYSCLICQTSVCNRPECSLFLPEETPGWKPGACVSSCLPCNERTNTETSKDSKDKEGSKKGKFPLIRNKDTGKRNCLSLKQKVDLIEYAKNHPNKGCRKVAEQFRIGRTQTHKILKNKAEILAQYEKNEQSNRQKRVRTATYEEVNKTLWDWYKLCRGSNIPVSGPMLQEEALLIAEKLGISGFTASNGWLQRFKEHYNLQRMAAAGEDGDVSMTTIESWNERVREITRGWLPTNVWNMDETGSFWKGLPGKSLNEKKERCRGGKKAKQRNTWAFFVNAAGEKEDPIVIGKSAKPRCFKNMKDIKRPYGCWYYSNPKAWMKTGIMEEVLKRLNEKMKRQKRSILLFMDNAPCHPESLAEGLSNITVKFLPKNTTSKTQPLDAGIIANWKVKYKKKLLRHVSSKVERGINASEIVKSINVSMAIE</sequence>
<evidence type="ECO:0000256" key="2">
    <source>
        <dbReference type="ARBA" id="ARBA00023125"/>
    </source>
</evidence>
<evidence type="ECO:0000256" key="4">
    <source>
        <dbReference type="SAM" id="MobiDB-lite"/>
    </source>
</evidence>
<dbReference type="SUPFAM" id="SSF46689">
    <property type="entry name" value="Homeodomain-like"/>
    <property type="match status" value="2"/>
</dbReference>
<feature type="region of interest" description="Disordered" evidence="4">
    <location>
        <begin position="57"/>
        <end position="78"/>
    </location>
</feature>
<dbReference type="InterPro" id="IPR004875">
    <property type="entry name" value="DDE_SF_endonuclease_dom"/>
</dbReference>
<name>A0A913YR84_EXADI</name>
<dbReference type="EnsemblMetazoa" id="XM_028661757.1">
    <property type="protein sequence ID" value="XP_028517558.1"/>
    <property type="gene ID" value="LOC110247788"/>
</dbReference>
<dbReference type="InterPro" id="IPR050863">
    <property type="entry name" value="CenT-Element_Derived"/>
</dbReference>
<protein>
    <recommendedName>
        <fullName evidence="5">HTH CENPB-type domain-containing protein</fullName>
    </recommendedName>
</protein>
<evidence type="ECO:0000256" key="3">
    <source>
        <dbReference type="ARBA" id="ARBA00023242"/>
    </source>
</evidence>
<dbReference type="InterPro" id="IPR009057">
    <property type="entry name" value="Homeodomain-like_sf"/>
</dbReference>
<dbReference type="KEGG" id="epa:110247788"/>
<dbReference type="GO" id="GO:0003677">
    <property type="term" value="F:DNA binding"/>
    <property type="evidence" value="ECO:0007669"/>
    <property type="project" value="UniProtKB-KW"/>
</dbReference>
<comment type="subcellular location">
    <subcellularLocation>
        <location evidence="1">Nucleus</location>
    </subcellularLocation>
</comment>
<dbReference type="RefSeq" id="XP_028517558.1">
    <property type="nucleotide sequence ID" value="XM_028661757.1"/>
</dbReference>
<dbReference type="GO" id="GO:0005634">
    <property type="term" value="C:nucleus"/>
    <property type="evidence" value="ECO:0007669"/>
    <property type="project" value="UniProtKB-SubCell"/>
</dbReference>
<feature type="compositionally biased region" description="Basic and acidic residues" evidence="4">
    <location>
        <begin position="58"/>
        <end position="73"/>
    </location>
</feature>
<dbReference type="OrthoDB" id="5977792at2759"/>
<organism evidence="6 7">
    <name type="scientific">Exaiptasia diaphana</name>
    <name type="common">Tropical sea anemone</name>
    <name type="synonym">Aiptasia pulchella</name>
    <dbReference type="NCBI Taxonomy" id="2652724"/>
    <lineage>
        <taxon>Eukaryota</taxon>
        <taxon>Metazoa</taxon>
        <taxon>Cnidaria</taxon>
        <taxon>Anthozoa</taxon>
        <taxon>Hexacorallia</taxon>
        <taxon>Actiniaria</taxon>
        <taxon>Aiptasiidae</taxon>
        <taxon>Exaiptasia</taxon>
    </lineage>
</organism>
<keyword evidence="2" id="KW-0238">DNA-binding</keyword>
<evidence type="ECO:0000259" key="5">
    <source>
        <dbReference type="PROSITE" id="PS51253"/>
    </source>
</evidence>
<reference evidence="6" key="1">
    <citation type="submission" date="2022-11" db="UniProtKB">
        <authorList>
            <consortium name="EnsemblMetazoa"/>
        </authorList>
    </citation>
    <scope>IDENTIFICATION</scope>
</reference>
<dbReference type="PROSITE" id="PS51253">
    <property type="entry name" value="HTH_CENPB"/>
    <property type="match status" value="1"/>
</dbReference>